<evidence type="ECO:0000256" key="7">
    <source>
        <dbReference type="ARBA" id="ARBA00023242"/>
    </source>
</evidence>
<dbReference type="InterPro" id="IPR016654">
    <property type="entry name" value="U6_snRNA_Lsm2"/>
</dbReference>
<evidence type="ECO:0000256" key="1">
    <source>
        <dbReference type="ARBA" id="ARBA00004123"/>
    </source>
</evidence>
<dbReference type="PANTHER" id="PTHR13829">
    <property type="entry name" value="SNRNP CORE PROTEIN FAMILY MEMBER"/>
    <property type="match status" value="1"/>
</dbReference>
<evidence type="ECO:0000256" key="2">
    <source>
        <dbReference type="ARBA" id="ARBA00006850"/>
    </source>
</evidence>
<keyword evidence="11" id="KW-1185">Reference proteome</keyword>
<comment type="caution">
    <text evidence="10">The sequence shown here is derived from an EMBL/GenBank/DDBJ whole genome shotgun (WGS) entry which is preliminary data.</text>
</comment>
<keyword evidence="6" id="KW-0508">mRNA splicing</keyword>
<dbReference type="VEuPathDB" id="MicrosporidiaDB:ECANGB1_44"/>
<dbReference type="GO" id="GO:0046540">
    <property type="term" value="C:U4/U6 x U5 tri-snRNP complex"/>
    <property type="evidence" value="ECO:0007669"/>
    <property type="project" value="TreeGrafter"/>
</dbReference>
<evidence type="ECO:0000313" key="11">
    <source>
        <dbReference type="Proteomes" id="UP000192639"/>
    </source>
</evidence>
<keyword evidence="4" id="KW-0747">Spliceosome</keyword>
<dbReference type="SMART" id="SM00651">
    <property type="entry name" value="Sm"/>
    <property type="match status" value="1"/>
</dbReference>
<dbReference type="Proteomes" id="UP000192639">
    <property type="component" value="Unassembled WGS sequence"/>
</dbReference>
<dbReference type="AlphaFoldDB" id="A0A1Y1S990"/>
<dbReference type="InterPro" id="IPR010920">
    <property type="entry name" value="LSM_dom_sf"/>
</dbReference>
<accession>A0A1Y1S990</accession>
<dbReference type="PROSITE" id="PS52002">
    <property type="entry name" value="SM"/>
    <property type="match status" value="1"/>
</dbReference>
<evidence type="ECO:0000256" key="3">
    <source>
        <dbReference type="ARBA" id="ARBA00022664"/>
    </source>
</evidence>
<comment type="subcellular location">
    <subcellularLocation>
        <location evidence="1">Nucleus</location>
    </subcellularLocation>
</comment>
<dbReference type="InterPro" id="IPR001163">
    <property type="entry name" value="Sm_dom_euk/arc"/>
</dbReference>
<dbReference type="GO" id="GO:0005688">
    <property type="term" value="C:U6 snRNP"/>
    <property type="evidence" value="ECO:0007669"/>
    <property type="project" value="TreeGrafter"/>
</dbReference>
<dbReference type="OrthoDB" id="10256176at2759"/>
<evidence type="ECO:0000256" key="6">
    <source>
        <dbReference type="ARBA" id="ARBA00023187"/>
    </source>
</evidence>
<evidence type="ECO:0000259" key="9">
    <source>
        <dbReference type="PROSITE" id="PS52002"/>
    </source>
</evidence>
<dbReference type="GO" id="GO:1990726">
    <property type="term" value="C:Lsm1-7-Pat1 complex"/>
    <property type="evidence" value="ECO:0007669"/>
    <property type="project" value="TreeGrafter"/>
</dbReference>
<organism evidence="10 11">
    <name type="scientific">Enterospora canceri</name>
    <dbReference type="NCBI Taxonomy" id="1081671"/>
    <lineage>
        <taxon>Eukaryota</taxon>
        <taxon>Fungi</taxon>
        <taxon>Fungi incertae sedis</taxon>
        <taxon>Microsporidia</taxon>
        <taxon>Enterocytozoonidae</taxon>
        <taxon>Enterospora</taxon>
    </lineage>
</organism>
<evidence type="ECO:0000256" key="4">
    <source>
        <dbReference type="ARBA" id="ARBA00022728"/>
    </source>
</evidence>
<dbReference type="GO" id="GO:0000398">
    <property type="term" value="P:mRNA splicing, via spliceosome"/>
    <property type="evidence" value="ECO:0007669"/>
    <property type="project" value="TreeGrafter"/>
</dbReference>
<keyword evidence="7" id="KW-0539">Nucleus</keyword>
<protein>
    <submittedName>
        <fullName evidence="10">LSM2</fullName>
    </submittedName>
</protein>
<evidence type="ECO:0000256" key="5">
    <source>
        <dbReference type="ARBA" id="ARBA00022884"/>
    </source>
</evidence>
<reference evidence="10 11" key="1">
    <citation type="journal article" date="2017" name="Environ. Microbiol.">
        <title>Decay of the glycolytic pathway and adaptation to intranuclear parasitism within Enterocytozoonidae microsporidia.</title>
        <authorList>
            <person name="Wiredu Boakye D."/>
            <person name="Jaroenlak P."/>
            <person name="Prachumwat A."/>
            <person name="Williams T.A."/>
            <person name="Bateman K.S."/>
            <person name="Itsathitphaisarn O."/>
            <person name="Sritunyalucksana K."/>
            <person name="Paszkiewicz K.H."/>
            <person name="Moore K.A."/>
            <person name="Stentiford G.D."/>
            <person name="Williams B.A."/>
        </authorList>
    </citation>
    <scope>NUCLEOTIDE SEQUENCE [LARGE SCALE GENOMIC DNA]</scope>
    <source>
        <strain evidence="10 11">GB1</strain>
    </source>
</reference>
<dbReference type="Gene3D" id="2.30.30.100">
    <property type="match status" value="1"/>
</dbReference>
<dbReference type="GO" id="GO:0071013">
    <property type="term" value="C:catalytic step 2 spliceosome"/>
    <property type="evidence" value="ECO:0007669"/>
    <property type="project" value="TreeGrafter"/>
</dbReference>
<comment type="similarity">
    <text evidence="2">Belongs to the snRNP Sm proteins family.</text>
</comment>
<proteinExistence type="inferred from homology"/>
<keyword evidence="8" id="KW-0687">Ribonucleoprotein</keyword>
<evidence type="ECO:0000313" key="10">
    <source>
        <dbReference type="EMBL" id="ORD94757.1"/>
    </source>
</evidence>
<feature type="domain" description="Sm" evidence="9">
    <location>
        <begin position="2"/>
        <end position="80"/>
    </location>
</feature>
<dbReference type="Pfam" id="PF01423">
    <property type="entry name" value="LSM"/>
    <property type="match status" value="1"/>
</dbReference>
<evidence type="ECO:0000256" key="8">
    <source>
        <dbReference type="ARBA" id="ARBA00023274"/>
    </source>
</evidence>
<gene>
    <name evidence="10" type="primary">LSM2</name>
    <name evidence="10" type="ORF">ECANGB1_44</name>
</gene>
<dbReference type="SUPFAM" id="SSF50182">
    <property type="entry name" value="Sm-like ribonucleoproteins"/>
    <property type="match status" value="1"/>
</dbReference>
<dbReference type="GO" id="GO:0000932">
    <property type="term" value="C:P-body"/>
    <property type="evidence" value="ECO:0007669"/>
    <property type="project" value="TreeGrafter"/>
</dbReference>
<dbReference type="InterPro" id="IPR047575">
    <property type="entry name" value="Sm"/>
</dbReference>
<dbReference type="EMBL" id="LWDP01000010">
    <property type="protein sequence ID" value="ORD94757.1"/>
    <property type="molecule type" value="Genomic_DNA"/>
</dbReference>
<dbReference type="GO" id="GO:0071011">
    <property type="term" value="C:precatalytic spliceosome"/>
    <property type="evidence" value="ECO:0007669"/>
    <property type="project" value="TreeGrafter"/>
</dbReference>
<sequence>MIYFEYFKSQIERQIVVHLKNRMVFRGILRNVDPFLNIKLDSVQIESDNEFISIKNGIKNIKMCSIRGSAIKCIEMDRIGIEERLTEASRLRYNIDR</sequence>
<name>A0A1Y1S990_9MICR</name>
<dbReference type="GO" id="GO:0003723">
    <property type="term" value="F:RNA binding"/>
    <property type="evidence" value="ECO:0007669"/>
    <property type="project" value="UniProtKB-KW"/>
</dbReference>
<keyword evidence="5" id="KW-0694">RNA-binding</keyword>
<keyword evidence="3" id="KW-0507">mRNA processing</keyword>
<dbReference type="PANTHER" id="PTHR13829:SF2">
    <property type="entry name" value="U6 SNRNA-ASSOCIATED SM-LIKE PROTEIN LSM2"/>
    <property type="match status" value="1"/>
</dbReference>